<keyword evidence="2 3" id="KW-0040">ANK repeat</keyword>
<dbReference type="Gene3D" id="1.25.40.10">
    <property type="entry name" value="Tetratricopeptide repeat domain"/>
    <property type="match status" value="2"/>
</dbReference>
<sequence length="420" mass="46339">MNANAPMSLHKLVINNRVDDVMTYLAEQVEVDSRDQNGCTALMIAVQQNNLTLAKVLIEHGADVNARDVNQLTPYLCAGANGFHALLSLTLANGADVTSVNRFGGTPLLPSSEKGFLRTVLVSLDAGIPVNHANKLGWSALLEAVILGDGGYLYADVIEGLLDAGADIDLQDRDGLSALDHANALGQQSIVALMTQREQVKQGYSAALRLVKQHIRQFDYQAALAVLTTNRDGFTNPVDYFYYCGYVLTELARFDEAITAYREGLALSDNKAQFYLYIANSYRLAKQTQQALVEFDYGIAVQPESPFVRYHKSNYLRELGMHEDAVDAMTLLLAQQPHRYDYSFHQANSLRSLGRHDEAIAAIENAIKHDARNGLYYQHKAKSLEIMGLLEQAIAVINQAIEACDDVDELVDIKNTLSNK</sequence>
<dbReference type="InterPro" id="IPR036770">
    <property type="entry name" value="Ankyrin_rpt-contain_sf"/>
</dbReference>
<dbReference type="SUPFAM" id="SSF48403">
    <property type="entry name" value="Ankyrin repeat"/>
    <property type="match status" value="1"/>
</dbReference>
<evidence type="ECO:0000256" key="4">
    <source>
        <dbReference type="PROSITE-ProRule" id="PRU00339"/>
    </source>
</evidence>
<keyword evidence="5" id="KW-0808">Transferase</keyword>
<protein>
    <submittedName>
        <fullName evidence="5">Predicted O-linked N-acetylglucosamine transferase, SPINDLY family</fullName>
    </submittedName>
</protein>
<dbReference type="Gene3D" id="1.25.40.20">
    <property type="entry name" value="Ankyrin repeat-containing domain"/>
    <property type="match status" value="1"/>
</dbReference>
<dbReference type="PANTHER" id="PTHR24198">
    <property type="entry name" value="ANKYRIN REPEAT AND PROTEIN KINASE DOMAIN-CONTAINING PROTEIN"/>
    <property type="match status" value="1"/>
</dbReference>
<dbReference type="PROSITE" id="PS50297">
    <property type="entry name" value="ANK_REP_REGION"/>
    <property type="match status" value="1"/>
</dbReference>
<dbReference type="SUPFAM" id="SSF48452">
    <property type="entry name" value="TPR-like"/>
    <property type="match status" value="1"/>
</dbReference>
<keyword evidence="1" id="KW-0677">Repeat</keyword>
<dbReference type="PROSITE" id="PS50088">
    <property type="entry name" value="ANK_REPEAT"/>
    <property type="match status" value="2"/>
</dbReference>
<dbReference type="Pfam" id="PF12796">
    <property type="entry name" value="Ank_2"/>
    <property type="match status" value="1"/>
</dbReference>
<organism evidence="5 6">
    <name type="scientific">Shewanella morhuae</name>
    <dbReference type="NCBI Taxonomy" id="365591"/>
    <lineage>
        <taxon>Bacteria</taxon>
        <taxon>Pseudomonadati</taxon>
        <taxon>Pseudomonadota</taxon>
        <taxon>Gammaproteobacteria</taxon>
        <taxon>Alteromonadales</taxon>
        <taxon>Shewanellaceae</taxon>
        <taxon>Shewanella</taxon>
    </lineage>
</organism>
<feature type="repeat" description="ANK" evidence="3">
    <location>
        <begin position="136"/>
        <end position="173"/>
    </location>
</feature>
<dbReference type="Proteomes" id="UP000255061">
    <property type="component" value="Unassembled WGS sequence"/>
</dbReference>
<dbReference type="InterPro" id="IPR019734">
    <property type="entry name" value="TPR_rpt"/>
</dbReference>
<feature type="repeat" description="TPR" evidence="4">
    <location>
        <begin position="238"/>
        <end position="271"/>
    </location>
</feature>
<accession>A0A379ZFT5</accession>
<dbReference type="InterPro" id="IPR011990">
    <property type="entry name" value="TPR-like_helical_dom_sf"/>
</dbReference>
<dbReference type="InterPro" id="IPR002110">
    <property type="entry name" value="Ankyrin_rpt"/>
</dbReference>
<evidence type="ECO:0000313" key="6">
    <source>
        <dbReference type="Proteomes" id="UP000255061"/>
    </source>
</evidence>
<feature type="repeat" description="ANK" evidence="3">
    <location>
        <begin position="37"/>
        <end position="69"/>
    </location>
</feature>
<dbReference type="SMART" id="SM00028">
    <property type="entry name" value="TPR"/>
    <property type="match status" value="5"/>
</dbReference>
<dbReference type="PANTHER" id="PTHR24198:SF165">
    <property type="entry name" value="ANKYRIN REPEAT-CONTAINING PROTEIN-RELATED"/>
    <property type="match status" value="1"/>
</dbReference>
<dbReference type="RefSeq" id="WP_115405266.1">
    <property type="nucleotide sequence ID" value="NZ_UGYV01000001.1"/>
</dbReference>
<dbReference type="PROSITE" id="PS50005">
    <property type="entry name" value="TPR"/>
    <property type="match status" value="1"/>
</dbReference>
<proteinExistence type="predicted"/>
<name>A0A379ZFT5_9GAMM</name>
<dbReference type="EMBL" id="UGYV01000001">
    <property type="protein sequence ID" value="SUI60609.1"/>
    <property type="molecule type" value="Genomic_DNA"/>
</dbReference>
<dbReference type="SMART" id="SM00248">
    <property type="entry name" value="ANK"/>
    <property type="match status" value="4"/>
</dbReference>
<dbReference type="Pfam" id="PF13181">
    <property type="entry name" value="TPR_8"/>
    <property type="match status" value="1"/>
</dbReference>
<reference evidence="5 6" key="1">
    <citation type="submission" date="2018-06" db="EMBL/GenBank/DDBJ databases">
        <authorList>
            <consortium name="Pathogen Informatics"/>
            <person name="Doyle S."/>
        </authorList>
    </citation>
    <scope>NUCLEOTIDE SEQUENCE [LARGE SCALE GENOMIC DNA]</scope>
    <source>
        <strain evidence="5 6">NCTC10736</strain>
    </source>
</reference>
<dbReference type="GO" id="GO:0016740">
    <property type="term" value="F:transferase activity"/>
    <property type="evidence" value="ECO:0007669"/>
    <property type="project" value="UniProtKB-KW"/>
</dbReference>
<dbReference type="AlphaFoldDB" id="A0A379ZFT5"/>
<evidence type="ECO:0000313" key="5">
    <source>
        <dbReference type="EMBL" id="SUI60609.1"/>
    </source>
</evidence>
<gene>
    <name evidence="5" type="ORF">NCTC10736_00267</name>
</gene>
<evidence type="ECO:0000256" key="1">
    <source>
        <dbReference type="ARBA" id="ARBA00022737"/>
    </source>
</evidence>
<keyword evidence="4" id="KW-0802">TPR repeat</keyword>
<evidence type="ECO:0000256" key="2">
    <source>
        <dbReference type="ARBA" id="ARBA00023043"/>
    </source>
</evidence>
<dbReference type="Pfam" id="PF13432">
    <property type="entry name" value="TPR_16"/>
    <property type="match status" value="1"/>
</dbReference>
<evidence type="ECO:0000256" key="3">
    <source>
        <dbReference type="PROSITE-ProRule" id="PRU00023"/>
    </source>
</evidence>